<gene>
    <name evidence="3" type="ORF">GCM10009535_56870</name>
</gene>
<dbReference type="Pfam" id="PF02406">
    <property type="entry name" value="MmoB_DmpM"/>
    <property type="match status" value="1"/>
</dbReference>
<keyword evidence="4" id="KW-1185">Reference proteome</keyword>
<comment type="similarity">
    <text evidence="1">Belongs to the TmoD/XamoD family.</text>
</comment>
<name>A0ABP3T5Q3_9ACTN</name>
<dbReference type="InterPro" id="IPR003454">
    <property type="entry name" value="MOase_MmoB_DmpM"/>
</dbReference>
<sequence length="111" mass="12314">MSNAVGPVLRMSDDVDAIVRAILDDNPDIDVKVVDRGAYTRVSGEHELRVTRESIQRHMGRDFEMRQLEAVMSAFAGRISVTSEEVVWSFKRNNRATAPTSHAPTQGSGNE</sequence>
<evidence type="ECO:0000313" key="4">
    <source>
        <dbReference type="Proteomes" id="UP001500724"/>
    </source>
</evidence>
<dbReference type="Gene3D" id="3.90.56.10">
    <property type="entry name" value="Monooxygenase component MmoB/DmpM"/>
    <property type="match status" value="1"/>
</dbReference>
<feature type="region of interest" description="Disordered" evidence="2">
    <location>
        <begin position="92"/>
        <end position="111"/>
    </location>
</feature>
<accession>A0ABP3T5Q3</accession>
<evidence type="ECO:0000256" key="2">
    <source>
        <dbReference type="SAM" id="MobiDB-lite"/>
    </source>
</evidence>
<organism evidence="3 4">
    <name type="scientific">Streptomyces thermocarboxydovorans</name>
    <dbReference type="NCBI Taxonomy" id="59298"/>
    <lineage>
        <taxon>Bacteria</taxon>
        <taxon>Bacillati</taxon>
        <taxon>Actinomycetota</taxon>
        <taxon>Actinomycetes</taxon>
        <taxon>Kitasatosporales</taxon>
        <taxon>Streptomycetaceae</taxon>
        <taxon>Streptomyces</taxon>
    </lineage>
</organism>
<dbReference type="Proteomes" id="UP001500724">
    <property type="component" value="Unassembled WGS sequence"/>
</dbReference>
<dbReference type="SUPFAM" id="SSF56029">
    <property type="entry name" value="Monooxygenase (hydroxylase) regulatory protein"/>
    <property type="match status" value="1"/>
</dbReference>
<proteinExistence type="inferred from homology"/>
<protein>
    <recommendedName>
        <fullName evidence="5">Monooxygenase</fullName>
    </recommendedName>
</protein>
<reference evidence="4" key="1">
    <citation type="journal article" date="2019" name="Int. J. Syst. Evol. Microbiol.">
        <title>The Global Catalogue of Microorganisms (GCM) 10K type strain sequencing project: providing services to taxonomists for standard genome sequencing and annotation.</title>
        <authorList>
            <consortium name="The Broad Institute Genomics Platform"/>
            <consortium name="The Broad Institute Genome Sequencing Center for Infectious Disease"/>
            <person name="Wu L."/>
            <person name="Ma J."/>
        </authorList>
    </citation>
    <scope>NUCLEOTIDE SEQUENCE [LARGE SCALE GENOMIC DNA]</scope>
    <source>
        <strain evidence="4">JCM 10367</strain>
    </source>
</reference>
<dbReference type="InterPro" id="IPR036889">
    <property type="entry name" value="mOase_MmoB_DmpM_sf"/>
</dbReference>
<evidence type="ECO:0008006" key="5">
    <source>
        <dbReference type="Google" id="ProtNLM"/>
    </source>
</evidence>
<dbReference type="EMBL" id="BAAAGU010000088">
    <property type="protein sequence ID" value="GAA0669642.1"/>
    <property type="molecule type" value="Genomic_DNA"/>
</dbReference>
<evidence type="ECO:0000313" key="3">
    <source>
        <dbReference type="EMBL" id="GAA0669642.1"/>
    </source>
</evidence>
<comment type="caution">
    <text evidence="3">The sequence shown here is derived from an EMBL/GenBank/DDBJ whole genome shotgun (WGS) entry which is preliminary data.</text>
</comment>
<feature type="compositionally biased region" description="Polar residues" evidence="2">
    <location>
        <begin position="95"/>
        <end position="111"/>
    </location>
</feature>
<dbReference type="RefSeq" id="WP_344007204.1">
    <property type="nucleotide sequence ID" value="NZ_BAAAGU010000088.1"/>
</dbReference>
<evidence type="ECO:0000256" key="1">
    <source>
        <dbReference type="ARBA" id="ARBA00006313"/>
    </source>
</evidence>